<keyword evidence="4" id="KW-1185">Reference proteome</keyword>
<dbReference type="Proteomes" id="UP001165378">
    <property type="component" value="Unassembled WGS sequence"/>
</dbReference>
<dbReference type="PRINTS" id="PR00080">
    <property type="entry name" value="SDRFAMILY"/>
</dbReference>
<dbReference type="PANTHER" id="PTHR42879:SF2">
    <property type="entry name" value="3-OXOACYL-[ACYL-CARRIER-PROTEIN] REDUCTASE FABG"/>
    <property type="match status" value="1"/>
</dbReference>
<organism evidence="3 4">
    <name type="scientific">Yinghuangia soli</name>
    <dbReference type="NCBI Taxonomy" id="2908204"/>
    <lineage>
        <taxon>Bacteria</taxon>
        <taxon>Bacillati</taxon>
        <taxon>Actinomycetota</taxon>
        <taxon>Actinomycetes</taxon>
        <taxon>Kitasatosporales</taxon>
        <taxon>Streptomycetaceae</taxon>
        <taxon>Yinghuangia</taxon>
    </lineage>
</organism>
<dbReference type="RefSeq" id="WP_235052470.1">
    <property type="nucleotide sequence ID" value="NZ_JAKFHA010000006.1"/>
</dbReference>
<dbReference type="PRINTS" id="PR00081">
    <property type="entry name" value="GDHRDH"/>
</dbReference>
<evidence type="ECO:0000313" key="3">
    <source>
        <dbReference type="EMBL" id="MCF2528309.1"/>
    </source>
</evidence>
<dbReference type="InterPro" id="IPR036291">
    <property type="entry name" value="NAD(P)-bd_dom_sf"/>
</dbReference>
<comment type="caution">
    <text evidence="3">The sequence shown here is derived from an EMBL/GenBank/DDBJ whole genome shotgun (WGS) entry which is preliminary data.</text>
</comment>
<dbReference type="InterPro" id="IPR002347">
    <property type="entry name" value="SDR_fam"/>
</dbReference>
<comment type="similarity">
    <text evidence="1">Belongs to the short-chain dehydrogenases/reductases (SDR) family.</text>
</comment>
<evidence type="ECO:0000256" key="2">
    <source>
        <dbReference type="ARBA" id="ARBA00023002"/>
    </source>
</evidence>
<name>A0AA41Q0R0_9ACTN</name>
<evidence type="ECO:0000256" key="1">
    <source>
        <dbReference type="ARBA" id="ARBA00006484"/>
    </source>
</evidence>
<dbReference type="Pfam" id="PF13561">
    <property type="entry name" value="adh_short_C2"/>
    <property type="match status" value="1"/>
</dbReference>
<dbReference type="GO" id="GO:0016491">
    <property type="term" value="F:oxidoreductase activity"/>
    <property type="evidence" value="ECO:0007669"/>
    <property type="project" value="UniProtKB-KW"/>
</dbReference>
<dbReference type="EMBL" id="JAKFHA010000006">
    <property type="protein sequence ID" value="MCF2528309.1"/>
    <property type="molecule type" value="Genomic_DNA"/>
</dbReference>
<reference evidence="3" key="1">
    <citation type="submission" date="2022-01" db="EMBL/GenBank/DDBJ databases">
        <title>Genome-Based Taxonomic Classification of the Phylum Actinobacteria.</title>
        <authorList>
            <person name="Gao Y."/>
        </authorList>
    </citation>
    <scope>NUCLEOTIDE SEQUENCE</scope>
    <source>
        <strain evidence="3">KLBMP 8922</strain>
    </source>
</reference>
<dbReference type="PANTHER" id="PTHR42879">
    <property type="entry name" value="3-OXOACYL-(ACYL-CARRIER-PROTEIN) REDUCTASE"/>
    <property type="match status" value="1"/>
</dbReference>
<dbReference type="InterPro" id="IPR050259">
    <property type="entry name" value="SDR"/>
</dbReference>
<dbReference type="FunFam" id="3.40.50.720:FF:000173">
    <property type="entry name" value="3-oxoacyl-[acyl-carrier protein] reductase"/>
    <property type="match status" value="1"/>
</dbReference>
<dbReference type="SUPFAM" id="SSF51735">
    <property type="entry name" value="NAD(P)-binding Rossmann-fold domains"/>
    <property type="match status" value="1"/>
</dbReference>
<gene>
    <name evidence="3" type="ORF">LZ495_13930</name>
</gene>
<proteinExistence type="inferred from homology"/>
<sequence length="253" mass="25722">MFELEGRTALVTGAGQGVGAGIATLLARQGAVVAVNDIVAERAEKAAAAIRAAGGAAHALPFDVTDTAAVAAAVRTFERSVAPVDILVNNAGNGGAEGFRPTRFRDADPADWQRFADINLFGVMNATRAVLDGMCARRFGRIVTIASGAGTQGMNIGVSLYGAAKGGAIAFTRHLAIEHARDGITANSLAVGLIDPAASGRQASATVNLAKAIPVGRLGTPEDIGAACVFLASREAEWITGQTWQINGGSPTT</sequence>
<keyword evidence="2" id="KW-0560">Oxidoreductase</keyword>
<protein>
    <submittedName>
        <fullName evidence="3">SDR family oxidoreductase</fullName>
    </submittedName>
</protein>
<dbReference type="Gene3D" id="3.40.50.720">
    <property type="entry name" value="NAD(P)-binding Rossmann-like Domain"/>
    <property type="match status" value="1"/>
</dbReference>
<dbReference type="AlphaFoldDB" id="A0AA41Q0R0"/>
<evidence type="ECO:0000313" key="4">
    <source>
        <dbReference type="Proteomes" id="UP001165378"/>
    </source>
</evidence>
<accession>A0AA41Q0R0</accession>